<evidence type="ECO:0000313" key="2">
    <source>
        <dbReference type="Proteomes" id="UP000377595"/>
    </source>
</evidence>
<dbReference type="AlphaFoldDB" id="A0A5M3XWZ4"/>
<dbReference type="EMBL" id="BLAF01000069">
    <property type="protein sequence ID" value="GES25502.1"/>
    <property type="molecule type" value="Genomic_DNA"/>
</dbReference>
<sequence length="50" mass="5502">MTFRPDAGVLVTARSIGPKQIIKVEDSGFCPARSRITVEGWALTVSVRRE</sequence>
<protein>
    <submittedName>
        <fullName evidence="1">Uncharacterized protein</fullName>
    </submittedName>
</protein>
<proteinExistence type="predicted"/>
<accession>A0A5M3XWZ4</accession>
<name>A0A5M3XWZ4_9ACTN</name>
<dbReference type="Proteomes" id="UP000377595">
    <property type="component" value="Unassembled WGS sequence"/>
</dbReference>
<comment type="caution">
    <text evidence="1">The sequence shown here is derived from an EMBL/GenBank/DDBJ whole genome shotgun (WGS) entry which is preliminary data.</text>
</comment>
<organism evidence="1 2">
    <name type="scientific">Acrocarpospora pleiomorpha</name>
    <dbReference type="NCBI Taxonomy" id="90975"/>
    <lineage>
        <taxon>Bacteria</taxon>
        <taxon>Bacillati</taxon>
        <taxon>Actinomycetota</taxon>
        <taxon>Actinomycetes</taxon>
        <taxon>Streptosporangiales</taxon>
        <taxon>Streptosporangiaceae</taxon>
        <taxon>Acrocarpospora</taxon>
    </lineage>
</organism>
<evidence type="ECO:0000313" key="1">
    <source>
        <dbReference type="EMBL" id="GES25502.1"/>
    </source>
</evidence>
<gene>
    <name evidence="1" type="ORF">Aple_084010</name>
</gene>
<keyword evidence="2" id="KW-1185">Reference proteome</keyword>
<reference evidence="1 2" key="1">
    <citation type="submission" date="2019-10" db="EMBL/GenBank/DDBJ databases">
        <title>Whole genome shotgun sequence of Acrocarpospora pleiomorpha NBRC 16267.</title>
        <authorList>
            <person name="Ichikawa N."/>
            <person name="Kimura A."/>
            <person name="Kitahashi Y."/>
            <person name="Komaki H."/>
            <person name="Oguchi A."/>
        </authorList>
    </citation>
    <scope>NUCLEOTIDE SEQUENCE [LARGE SCALE GENOMIC DNA]</scope>
    <source>
        <strain evidence="1 2">NBRC 16267</strain>
    </source>
</reference>